<organism evidence="1 2">
    <name type="scientific">Avena sativa</name>
    <name type="common">Oat</name>
    <dbReference type="NCBI Taxonomy" id="4498"/>
    <lineage>
        <taxon>Eukaryota</taxon>
        <taxon>Viridiplantae</taxon>
        <taxon>Streptophyta</taxon>
        <taxon>Embryophyta</taxon>
        <taxon>Tracheophyta</taxon>
        <taxon>Spermatophyta</taxon>
        <taxon>Magnoliopsida</taxon>
        <taxon>Liliopsida</taxon>
        <taxon>Poales</taxon>
        <taxon>Poaceae</taxon>
        <taxon>BOP clade</taxon>
        <taxon>Pooideae</taxon>
        <taxon>Poodae</taxon>
        <taxon>Poeae</taxon>
        <taxon>Poeae Chloroplast Group 1 (Aveneae type)</taxon>
        <taxon>Aveninae</taxon>
        <taxon>Avena</taxon>
    </lineage>
</organism>
<reference evidence="1" key="2">
    <citation type="submission" date="2025-09" db="UniProtKB">
        <authorList>
            <consortium name="EnsemblPlants"/>
        </authorList>
    </citation>
    <scope>IDENTIFICATION</scope>
</reference>
<name>A0ACD5YGB4_AVESA</name>
<protein>
    <submittedName>
        <fullName evidence="1">Uncharacterized protein</fullName>
    </submittedName>
</protein>
<evidence type="ECO:0000313" key="2">
    <source>
        <dbReference type="Proteomes" id="UP001732700"/>
    </source>
</evidence>
<dbReference type="Proteomes" id="UP001732700">
    <property type="component" value="Chromosome 5D"/>
</dbReference>
<dbReference type="EnsemblPlants" id="AVESA.00010b.r2.5DG0956520.1">
    <property type="protein sequence ID" value="AVESA.00010b.r2.5DG0956520.1.CDS"/>
    <property type="gene ID" value="AVESA.00010b.r2.5DG0956520"/>
</dbReference>
<proteinExistence type="predicted"/>
<sequence>MSRPVVQPALFHPDPLRFGGETTHVPGPVEEIPTYLTSISRFGGRAVAGTTAARVTVAGATAAQGIQTCAPPSSSPFPTGGASLTLRPHPLRARCPLPPSSSLPPAFSLPPPASYCLCMDLRMRDHIRKREEEDDDDDMMLFLLPALHLLGGNEPKKPRHTSILRGDEVVRDLLEGHVKNCQEAFRMEPHIFRALASFLRRERLVRDTRLTVEEKLAAFLWMLSHNSSFQALQVQFKRSGDTFHRHMKNFFNIIPTLSKHFLKPPNPTQVHPKIQSNPRFFPYFQNCIGAIDGTHIPMTISGEKAAPFRNRKGTISQNVMVACDFDLNFTFISCGWEGSSTDARVLRSALLKGFKVPQGKFYLVDGGYANTPFFIAPYRGVRYYLKEFGRGRRAPQNYKELFNHRHAVLRNHIERALGVLKKRFPILKVGTHHTLENQVKLPAAAAILHNIIRLHKGDESWLDNQKTTYPQKIMWTFLMVIFLKTIKSTMKATILEI</sequence>
<reference evidence="1" key="1">
    <citation type="submission" date="2021-05" db="EMBL/GenBank/DDBJ databases">
        <authorList>
            <person name="Scholz U."/>
            <person name="Mascher M."/>
            <person name="Fiebig A."/>
        </authorList>
    </citation>
    <scope>NUCLEOTIDE SEQUENCE [LARGE SCALE GENOMIC DNA]</scope>
</reference>
<accession>A0ACD5YGB4</accession>
<evidence type="ECO:0000313" key="1">
    <source>
        <dbReference type="EnsemblPlants" id="AVESA.00010b.r2.5DG0956520.1.CDS"/>
    </source>
</evidence>
<keyword evidence="2" id="KW-1185">Reference proteome</keyword>